<dbReference type="Gene3D" id="3.30.420.10">
    <property type="entry name" value="Ribonuclease H-like superfamily/Ribonuclease H"/>
    <property type="match status" value="1"/>
</dbReference>
<dbReference type="AlphaFoldDB" id="A0A2J7QJQ5"/>
<protein>
    <recommendedName>
        <fullName evidence="1">Mos1 transposase HTH domain-containing protein</fullName>
    </recommendedName>
</protein>
<dbReference type="InterPro" id="IPR036397">
    <property type="entry name" value="RNaseH_sf"/>
</dbReference>
<organism evidence="2 3">
    <name type="scientific">Cryptotermes secundus</name>
    <dbReference type="NCBI Taxonomy" id="105785"/>
    <lineage>
        <taxon>Eukaryota</taxon>
        <taxon>Metazoa</taxon>
        <taxon>Ecdysozoa</taxon>
        <taxon>Arthropoda</taxon>
        <taxon>Hexapoda</taxon>
        <taxon>Insecta</taxon>
        <taxon>Pterygota</taxon>
        <taxon>Neoptera</taxon>
        <taxon>Polyneoptera</taxon>
        <taxon>Dictyoptera</taxon>
        <taxon>Blattodea</taxon>
        <taxon>Blattoidea</taxon>
        <taxon>Termitoidae</taxon>
        <taxon>Kalotermitidae</taxon>
        <taxon>Cryptotermitinae</taxon>
        <taxon>Cryptotermes</taxon>
    </lineage>
</organism>
<evidence type="ECO:0000313" key="3">
    <source>
        <dbReference type="Proteomes" id="UP000235965"/>
    </source>
</evidence>
<proteinExistence type="predicted"/>
<feature type="domain" description="Mos1 transposase HTH" evidence="1">
    <location>
        <begin position="4"/>
        <end position="46"/>
    </location>
</feature>
<evidence type="ECO:0000313" key="2">
    <source>
        <dbReference type="EMBL" id="PNF28812.1"/>
    </source>
</evidence>
<keyword evidence="3" id="KW-1185">Reference proteome</keyword>
<name>A0A2J7QJQ5_9NEOP</name>
<sequence>RATVKFCFLLGKTAPETAVIRQTAYKEAAMSDTQIYEWFSHFERGEVSADDHPRSGRLSTARTDENVIKIRQIILEDGRNYYLEVLKRSRNSLRRERPYWWQTGKWFFHQDNAPVHTALSVQRFLTKNLKGITSDEFKKCFEQWKKTF</sequence>
<reference evidence="2 3" key="1">
    <citation type="submission" date="2017-12" db="EMBL/GenBank/DDBJ databases">
        <title>Hemimetabolous genomes reveal molecular basis of termite eusociality.</title>
        <authorList>
            <person name="Harrison M.C."/>
            <person name="Jongepier E."/>
            <person name="Robertson H.M."/>
            <person name="Arning N."/>
            <person name="Bitard-Feildel T."/>
            <person name="Chao H."/>
            <person name="Childers C.P."/>
            <person name="Dinh H."/>
            <person name="Doddapaneni H."/>
            <person name="Dugan S."/>
            <person name="Gowin J."/>
            <person name="Greiner C."/>
            <person name="Han Y."/>
            <person name="Hu H."/>
            <person name="Hughes D.S.T."/>
            <person name="Huylmans A.-K."/>
            <person name="Kemena C."/>
            <person name="Kremer L.P.M."/>
            <person name="Lee S.L."/>
            <person name="Lopez-Ezquerra A."/>
            <person name="Mallet L."/>
            <person name="Monroy-Kuhn J.M."/>
            <person name="Moser A."/>
            <person name="Murali S.C."/>
            <person name="Muzny D.M."/>
            <person name="Otani S."/>
            <person name="Piulachs M.-D."/>
            <person name="Poelchau M."/>
            <person name="Qu J."/>
            <person name="Schaub F."/>
            <person name="Wada-Katsumata A."/>
            <person name="Worley K.C."/>
            <person name="Xie Q."/>
            <person name="Ylla G."/>
            <person name="Poulsen M."/>
            <person name="Gibbs R.A."/>
            <person name="Schal C."/>
            <person name="Richards S."/>
            <person name="Belles X."/>
            <person name="Korb J."/>
            <person name="Bornberg-Bauer E."/>
        </authorList>
    </citation>
    <scope>NUCLEOTIDE SEQUENCE [LARGE SCALE GENOMIC DNA]</scope>
    <source>
        <tissue evidence="2">Whole body</tissue>
    </source>
</reference>
<evidence type="ECO:0000259" key="1">
    <source>
        <dbReference type="Pfam" id="PF17906"/>
    </source>
</evidence>
<accession>A0A2J7QJQ5</accession>
<dbReference type="InterPro" id="IPR041426">
    <property type="entry name" value="Mos1_HTH"/>
</dbReference>
<dbReference type="Pfam" id="PF17906">
    <property type="entry name" value="HTH_48"/>
    <property type="match status" value="1"/>
</dbReference>
<dbReference type="EMBL" id="NEVH01013550">
    <property type="protein sequence ID" value="PNF28812.1"/>
    <property type="molecule type" value="Genomic_DNA"/>
</dbReference>
<dbReference type="PANTHER" id="PTHR46060">
    <property type="entry name" value="MARINER MOS1 TRANSPOSASE-LIKE PROTEIN"/>
    <property type="match status" value="1"/>
</dbReference>
<dbReference type="PANTHER" id="PTHR46060:SF1">
    <property type="entry name" value="MARINER MOS1 TRANSPOSASE-LIKE PROTEIN"/>
    <property type="match status" value="1"/>
</dbReference>
<dbReference type="Gene3D" id="1.10.10.1450">
    <property type="match status" value="1"/>
</dbReference>
<dbReference type="Proteomes" id="UP000235965">
    <property type="component" value="Unassembled WGS sequence"/>
</dbReference>
<dbReference type="InterPro" id="IPR052709">
    <property type="entry name" value="Transposase-MT_Hybrid"/>
</dbReference>
<dbReference type="InParanoid" id="A0A2J7QJQ5"/>
<dbReference type="STRING" id="105785.A0A2J7QJQ5"/>
<gene>
    <name evidence="2" type="ORF">B7P43_G05698</name>
</gene>
<comment type="caution">
    <text evidence="2">The sequence shown here is derived from an EMBL/GenBank/DDBJ whole genome shotgun (WGS) entry which is preliminary data.</text>
</comment>
<feature type="non-terminal residue" evidence="2">
    <location>
        <position position="1"/>
    </location>
</feature>
<dbReference type="GO" id="GO:0003676">
    <property type="term" value="F:nucleic acid binding"/>
    <property type="evidence" value="ECO:0007669"/>
    <property type="project" value="InterPro"/>
</dbReference>